<protein>
    <submittedName>
        <fullName evidence="1">Uncharacterized protein</fullName>
    </submittedName>
</protein>
<proteinExistence type="predicted"/>
<sequence>MSGATGLHLVQFSFYHHTIRAWKTVSSELASR</sequence>
<accession>A0A0E9TXE7</accession>
<dbReference type="EMBL" id="GBXM01050248">
    <property type="protein sequence ID" value="JAH58329.1"/>
    <property type="molecule type" value="Transcribed_RNA"/>
</dbReference>
<dbReference type="AlphaFoldDB" id="A0A0E9TXE7"/>
<reference evidence="1" key="2">
    <citation type="journal article" date="2015" name="Fish Shellfish Immunol.">
        <title>Early steps in the European eel (Anguilla anguilla)-Vibrio vulnificus interaction in the gills: Role of the RtxA13 toxin.</title>
        <authorList>
            <person name="Callol A."/>
            <person name="Pajuelo D."/>
            <person name="Ebbesson L."/>
            <person name="Teles M."/>
            <person name="MacKenzie S."/>
            <person name="Amaro C."/>
        </authorList>
    </citation>
    <scope>NUCLEOTIDE SEQUENCE</scope>
</reference>
<reference evidence="1" key="1">
    <citation type="submission" date="2014-11" db="EMBL/GenBank/DDBJ databases">
        <authorList>
            <person name="Amaro Gonzalez C."/>
        </authorList>
    </citation>
    <scope>NUCLEOTIDE SEQUENCE</scope>
</reference>
<name>A0A0E9TXE7_ANGAN</name>
<organism evidence="1">
    <name type="scientific">Anguilla anguilla</name>
    <name type="common">European freshwater eel</name>
    <name type="synonym">Muraena anguilla</name>
    <dbReference type="NCBI Taxonomy" id="7936"/>
    <lineage>
        <taxon>Eukaryota</taxon>
        <taxon>Metazoa</taxon>
        <taxon>Chordata</taxon>
        <taxon>Craniata</taxon>
        <taxon>Vertebrata</taxon>
        <taxon>Euteleostomi</taxon>
        <taxon>Actinopterygii</taxon>
        <taxon>Neopterygii</taxon>
        <taxon>Teleostei</taxon>
        <taxon>Anguilliformes</taxon>
        <taxon>Anguillidae</taxon>
        <taxon>Anguilla</taxon>
    </lineage>
</organism>
<evidence type="ECO:0000313" key="1">
    <source>
        <dbReference type="EMBL" id="JAH58329.1"/>
    </source>
</evidence>